<evidence type="ECO:0000256" key="2">
    <source>
        <dbReference type="SAM" id="MobiDB-lite"/>
    </source>
</evidence>
<keyword evidence="1" id="KW-0479">Metal-binding</keyword>
<keyword evidence="1" id="KW-0472">Membrane</keyword>
<evidence type="ECO:0000313" key="4">
    <source>
        <dbReference type="EMBL" id="RYP08326.1"/>
    </source>
</evidence>
<evidence type="ECO:0000313" key="5">
    <source>
        <dbReference type="Proteomes" id="UP000293360"/>
    </source>
</evidence>
<dbReference type="GO" id="GO:1903373">
    <property type="term" value="P:positive regulation of endoplasmic reticulum tubular network organization"/>
    <property type="evidence" value="ECO:0007669"/>
    <property type="project" value="UniProtKB-UniRule"/>
</dbReference>
<dbReference type="PANTHER" id="PTHR22166:SF12">
    <property type="entry name" value="ENDOPLASMIC RETICULUM JUNCTION FORMATION PROTEIN LUNAPARK"/>
    <property type="match status" value="1"/>
</dbReference>
<reference evidence="4 5" key="1">
    <citation type="submission" date="2018-06" db="EMBL/GenBank/DDBJ databases">
        <title>Complete Genomes of Monosporascus.</title>
        <authorList>
            <person name="Robinson A.J."/>
            <person name="Natvig D.O."/>
        </authorList>
    </citation>
    <scope>NUCLEOTIDE SEQUENCE [LARGE SCALE GENOMIC DNA]</scope>
    <source>
        <strain evidence="4 5">CBS 110550</strain>
    </source>
</reference>
<feature type="transmembrane region" description="Helical" evidence="1">
    <location>
        <begin position="47"/>
        <end position="70"/>
    </location>
</feature>
<feature type="compositionally biased region" description="Basic and acidic residues" evidence="2">
    <location>
        <begin position="368"/>
        <end position="380"/>
    </location>
</feature>
<dbReference type="InterPro" id="IPR019273">
    <property type="entry name" value="Lunapark_Znf"/>
</dbReference>
<keyword evidence="5" id="KW-1185">Reference proteome</keyword>
<evidence type="ECO:0000256" key="1">
    <source>
        <dbReference type="RuleBase" id="RU367073"/>
    </source>
</evidence>
<dbReference type="AlphaFoldDB" id="A0A4Q4TMD1"/>
<comment type="caution">
    <text evidence="4">The sequence shown here is derived from an EMBL/GenBank/DDBJ whole genome shotgun (WGS) entry which is preliminary data.</text>
</comment>
<keyword evidence="1" id="KW-0812">Transmembrane</keyword>
<comment type="similarity">
    <text evidence="1">Belongs to the lunapark family.</text>
</comment>
<dbReference type="STRING" id="155417.A0A4Q4TMD1"/>
<feature type="compositionally biased region" description="Polar residues" evidence="2">
    <location>
        <begin position="234"/>
        <end position="244"/>
    </location>
</feature>
<gene>
    <name evidence="4" type="ORF">DL764_001972</name>
</gene>
<feature type="transmembrane region" description="Helical" evidence="1">
    <location>
        <begin position="82"/>
        <end position="101"/>
    </location>
</feature>
<feature type="domain" description="Lunapark zinc ribbon" evidence="3">
    <location>
        <begin position="251"/>
        <end position="307"/>
    </location>
</feature>
<dbReference type="Proteomes" id="UP000293360">
    <property type="component" value="Unassembled WGS sequence"/>
</dbReference>
<keyword evidence="1" id="KW-0256">Endoplasmic reticulum</keyword>
<keyword evidence="1" id="KW-0862">Zinc</keyword>
<dbReference type="Pfam" id="PF10058">
    <property type="entry name" value="Zn_ribbon_10"/>
    <property type="match status" value="1"/>
</dbReference>
<comment type="function">
    <text evidence="1">Plays a role in determining ER morphology.</text>
</comment>
<dbReference type="PANTHER" id="PTHR22166">
    <property type="entry name" value="ENDOPLASMIC RETICULUM JUNCTION FORMATION PROTEIN LUNAPARK"/>
    <property type="match status" value="1"/>
</dbReference>
<comment type="domain">
    <text evidence="1">The C4-type zinc finger motif is necessary both for its ER three-way tubular junction localization and formation.</text>
</comment>
<dbReference type="GO" id="GO:0098826">
    <property type="term" value="C:endoplasmic reticulum tubular network membrane"/>
    <property type="evidence" value="ECO:0007669"/>
    <property type="project" value="UniProtKB-UniRule"/>
</dbReference>
<accession>A0A4Q4TMD1</accession>
<name>A0A4Q4TMD1_9PEZI</name>
<dbReference type="GO" id="GO:0071788">
    <property type="term" value="P:endoplasmic reticulum tubular network maintenance"/>
    <property type="evidence" value="ECO:0007669"/>
    <property type="project" value="UniProtKB-UniRule"/>
</dbReference>
<dbReference type="GO" id="GO:0008270">
    <property type="term" value="F:zinc ion binding"/>
    <property type="evidence" value="ECO:0007669"/>
    <property type="project" value="UniProtKB-KW"/>
</dbReference>
<dbReference type="EMBL" id="QJNU01000066">
    <property type="protein sequence ID" value="RYP08326.1"/>
    <property type="molecule type" value="Genomic_DNA"/>
</dbReference>
<keyword evidence="1" id="KW-1133">Transmembrane helix</keyword>
<dbReference type="InterPro" id="IPR040115">
    <property type="entry name" value="Lnp"/>
</dbReference>
<evidence type="ECO:0000259" key="3">
    <source>
        <dbReference type="Pfam" id="PF10058"/>
    </source>
</evidence>
<organism evidence="4 5">
    <name type="scientific">Monosporascus ibericus</name>
    <dbReference type="NCBI Taxonomy" id="155417"/>
    <lineage>
        <taxon>Eukaryota</taxon>
        <taxon>Fungi</taxon>
        <taxon>Dikarya</taxon>
        <taxon>Ascomycota</taxon>
        <taxon>Pezizomycotina</taxon>
        <taxon>Sordariomycetes</taxon>
        <taxon>Xylariomycetidae</taxon>
        <taxon>Xylariales</taxon>
        <taxon>Xylariales incertae sedis</taxon>
        <taxon>Monosporascus</taxon>
    </lineage>
</organism>
<feature type="region of interest" description="Disordered" evidence="2">
    <location>
        <begin position="137"/>
        <end position="250"/>
    </location>
</feature>
<sequence length="380" mass="42061">MVSLWPWKGDDSSPASFERILSTLSKKITDTQAQLDRVRSNSRRVKVIWTLYLSFAYLVYAIVLTLVVGWQNLGPWEWTGMAGGPVLIYVVRTVTTTYFNYRIDTLESRMKEHQSERANTIQKLKDATKYDSTLELLEKYGGEKRPRTKRQPTGDDEAVDQEKKGANNKGSQSLRLRPHPSRTSILPPPTANIPRPSTAPGTPQCHEHQGRPYPSPPPLQQPTAEFAPNAGPFPSSSYPQQYDTQPGPPRWYDRILDLMLGEDETLPKNRIVLICNSCRLVNGQAPPGTKSLAELGTWKCMSCGAMNGEMDEGKKIMREVFGSGAKVAASDAGSALSADERDSDRYSDIVKVEDVDAEGGSEASPSGDHLKPGRPDKNRG</sequence>
<comment type="subcellular location">
    <subcellularLocation>
        <location evidence="1">Endoplasmic reticulum membrane</location>
        <topology evidence="1">Multi-pass membrane protein</topology>
    </subcellularLocation>
</comment>
<keyword evidence="1" id="KW-0863">Zinc-finger</keyword>
<protein>
    <recommendedName>
        <fullName evidence="1">Endoplasmic reticulum junction formation protein lunapark</fullName>
    </recommendedName>
</protein>
<dbReference type="OrthoDB" id="1725934at2759"/>
<proteinExistence type="inferred from homology"/>
<feature type="region of interest" description="Disordered" evidence="2">
    <location>
        <begin position="353"/>
        <end position="380"/>
    </location>
</feature>